<evidence type="ECO:0000313" key="1">
    <source>
        <dbReference type="EMBL" id="QPB09591.1"/>
    </source>
</evidence>
<protein>
    <submittedName>
        <fullName evidence="1">Uncharacterized protein</fullName>
    </submittedName>
</protein>
<organism evidence="1 2">
    <name type="scientific">Streptomyces phage Sycamore</name>
    <dbReference type="NCBI Taxonomy" id="2767589"/>
    <lineage>
        <taxon>Viruses</taxon>
        <taxon>Duplodnaviria</taxon>
        <taxon>Heunggongvirae</taxon>
        <taxon>Uroviricota</taxon>
        <taxon>Caudoviricetes</taxon>
        <taxon>Colingsworthviridae</taxon>
        <taxon>Sycamorevirus</taxon>
        <taxon>Sycamorevirus sycamore</taxon>
    </lineage>
</organism>
<dbReference type="Proteomes" id="UP000663175">
    <property type="component" value="Segment"/>
</dbReference>
<evidence type="ECO:0000313" key="2">
    <source>
        <dbReference type="Proteomes" id="UP000663175"/>
    </source>
</evidence>
<keyword evidence="2" id="KW-1185">Reference proteome</keyword>
<proteinExistence type="predicted"/>
<accession>A0A873WPJ2</accession>
<sequence length="66" mass="7311">MNATAKYMALLDINADEMGLEYGAALYESYAADHEWDGKRKSSSADYASAAQRVAEDIEYAYYEAA</sequence>
<reference evidence="1" key="1">
    <citation type="submission" date="2020-07" db="EMBL/GenBank/DDBJ databases">
        <title>Complete genome sequence of Streptomyces phage Sycamore.</title>
        <authorList>
            <person name="Zhang X.-H."/>
            <person name="Rivera M."/>
            <person name="Marquez A."/>
            <person name="Clark J.D."/>
            <person name="Hernandez I."/>
            <person name="Liu M."/>
            <person name="Burrowes B.H."/>
        </authorList>
    </citation>
    <scope>NUCLEOTIDE SEQUENCE</scope>
</reference>
<dbReference type="EMBL" id="MT701593">
    <property type="protein sequence ID" value="QPB09591.1"/>
    <property type="molecule type" value="Genomic_DNA"/>
</dbReference>
<name>A0A873WPJ2_9CAUD</name>
<gene>
    <name evidence="1" type="ORF">CPT_Sycamore_051</name>
</gene>